<feature type="domain" description="Nudix hydrolase" evidence="6">
    <location>
        <begin position="170"/>
        <end position="315"/>
    </location>
</feature>
<dbReference type="CDD" id="cd04685">
    <property type="entry name" value="NUDIX_Hydrolase"/>
    <property type="match status" value="1"/>
</dbReference>
<comment type="cofactor">
    <cofactor evidence="1">
        <name>Mg(2+)</name>
        <dbReference type="ChEBI" id="CHEBI:18420"/>
    </cofactor>
</comment>
<dbReference type="PROSITE" id="PS00893">
    <property type="entry name" value="NUDIX_BOX"/>
    <property type="match status" value="1"/>
</dbReference>
<sequence length="324" mass="36725">MASKSIRRATADDVPVLTQIRNDAHAKKVAYRDYAWGKDGDGFSENWVRNNVSQKDVYLVELEGTPVATFSFVLDEDKHWGPQEPIAGYVHGLSVRKGFNGRGLGRFMLDWCGNKISALNRRFIRLDCAVHNAMLCAYYESLGFIRVGQYAEPKAGGYIWSLYEKAANPLRERPSARLLITTPKRRVLLFRFVHKTGALAGTAYWATPGGGVERDETFADAAIRELREETGIRKARVSQPVGRRELFLQLPDGEHVFAVEQYFVVDTDTESISRDSWTAEEKEVMADHQWWSREELLSTTETVYPEELIQMLDNAGVFGAERPI</sequence>
<dbReference type="InterPro" id="IPR000182">
    <property type="entry name" value="GNAT_dom"/>
</dbReference>
<evidence type="ECO:0000256" key="2">
    <source>
        <dbReference type="ARBA" id="ARBA00022801"/>
    </source>
</evidence>
<comment type="caution">
    <text evidence="7">The sequence shown here is derived from an EMBL/GenBank/DDBJ whole genome shotgun (WGS) entry which is preliminary data.</text>
</comment>
<dbReference type="Pfam" id="PF00293">
    <property type="entry name" value="NUDIX"/>
    <property type="match status" value="1"/>
</dbReference>
<feature type="domain" description="N-acetyltransferase" evidence="5">
    <location>
        <begin position="4"/>
        <end position="165"/>
    </location>
</feature>
<accession>A0AAW3F710</accession>
<dbReference type="RefSeq" id="WP_080742084.1">
    <property type="nucleotide sequence ID" value="NZ_CADEPT010000006.1"/>
</dbReference>
<dbReference type="InterPro" id="IPR020084">
    <property type="entry name" value="NUDIX_hydrolase_CS"/>
</dbReference>
<dbReference type="InterPro" id="IPR000086">
    <property type="entry name" value="NUDIX_hydrolase_dom"/>
</dbReference>
<evidence type="ECO:0000313" key="7">
    <source>
        <dbReference type="EMBL" id="KGC15750.1"/>
    </source>
</evidence>
<evidence type="ECO:0000313" key="8">
    <source>
        <dbReference type="Proteomes" id="UP000029590"/>
    </source>
</evidence>
<keyword evidence="3" id="KW-0460">Magnesium</keyword>
<evidence type="ECO:0000256" key="4">
    <source>
        <dbReference type="RuleBase" id="RU003476"/>
    </source>
</evidence>
<dbReference type="EMBL" id="JPGG01000016">
    <property type="protein sequence ID" value="KGC15750.1"/>
    <property type="molecule type" value="Genomic_DNA"/>
</dbReference>
<dbReference type="SUPFAM" id="SSF55729">
    <property type="entry name" value="Acyl-CoA N-acyltransferases (Nat)"/>
    <property type="match status" value="1"/>
</dbReference>
<dbReference type="Pfam" id="PF00583">
    <property type="entry name" value="Acetyltransf_1"/>
    <property type="match status" value="1"/>
</dbReference>
<proteinExistence type="inferred from homology"/>
<dbReference type="Gene3D" id="3.40.630.30">
    <property type="match status" value="1"/>
</dbReference>
<keyword evidence="2 4" id="KW-0378">Hydrolase</keyword>
<dbReference type="InterPro" id="IPR020476">
    <property type="entry name" value="Nudix_hydrolase"/>
</dbReference>
<dbReference type="PROSITE" id="PS51462">
    <property type="entry name" value="NUDIX"/>
    <property type="match status" value="1"/>
</dbReference>
<reference evidence="7 8" key="1">
    <citation type="submission" date="2014-04" db="EMBL/GenBank/DDBJ databases">
        <authorList>
            <person name="Bishop-Lilly K.A."/>
            <person name="Broomall S.M."/>
            <person name="Chain P.S."/>
            <person name="Chertkov O."/>
            <person name="Coyne S.R."/>
            <person name="Daligault H.E."/>
            <person name="Davenport K.W."/>
            <person name="Erkkila T."/>
            <person name="Frey K.G."/>
            <person name="Gibbons H.S."/>
            <person name="Gu W."/>
            <person name="Jaissle J."/>
            <person name="Johnson S.L."/>
            <person name="Koroleva G.I."/>
            <person name="Ladner J.T."/>
            <person name="Lo C.-C."/>
            <person name="Minogue T.D."/>
            <person name="Munk C."/>
            <person name="Palacios G.F."/>
            <person name="Redden C.L."/>
            <person name="Rosenzweig C.N."/>
            <person name="Scholz M.B."/>
            <person name="Teshima H."/>
            <person name="Xu Y."/>
        </authorList>
    </citation>
    <scope>NUCLEOTIDE SEQUENCE [LARGE SCALE GENOMIC DNA]</scope>
    <source>
        <strain evidence="8">gladioli</strain>
    </source>
</reference>
<dbReference type="InterPro" id="IPR015797">
    <property type="entry name" value="NUDIX_hydrolase-like_dom_sf"/>
</dbReference>
<evidence type="ECO:0000256" key="1">
    <source>
        <dbReference type="ARBA" id="ARBA00001946"/>
    </source>
</evidence>
<dbReference type="PRINTS" id="PR00502">
    <property type="entry name" value="NUDIXFAMILY"/>
</dbReference>
<dbReference type="PANTHER" id="PTHR43046">
    <property type="entry name" value="GDP-MANNOSE MANNOSYL HYDROLASE"/>
    <property type="match status" value="1"/>
</dbReference>
<evidence type="ECO:0000256" key="3">
    <source>
        <dbReference type="ARBA" id="ARBA00022842"/>
    </source>
</evidence>
<evidence type="ECO:0000259" key="5">
    <source>
        <dbReference type="PROSITE" id="PS51186"/>
    </source>
</evidence>
<dbReference type="PROSITE" id="PS51186">
    <property type="entry name" value="GNAT"/>
    <property type="match status" value="1"/>
</dbReference>
<dbReference type="KEGG" id="bgo:BM43_6374"/>
<dbReference type="Gene3D" id="3.90.79.10">
    <property type="entry name" value="Nucleoside Triphosphate Pyrophosphohydrolase"/>
    <property type="match status" value="1"/>
</dbReference>
<dbReference type="Proteomes" id="UP000029590">
    <property type="component" value="Unassembled WGS sequence"/>
</dbReference>
<dbReference type="AlphaFoldDB" id="A0AAW3F710"/>
<name>A0AAW3F710_BURGA</name>
<evidence type="ECO:0000259" key="6">
    <source>
        <dbReference type="PROSITE" id="PS51462"/>
    </source>
</evidence>
<gene>
    <name evidence="7" type="ORF">DM48_1395</name>
</gene>
<dbReference type="GO" id="GO:0016747">
    <property type="term" value="F:acyltransferase activity, transferring groups other than amino-acyl groups"/>
    <property type="evidence" value="ECO:0007669"/>
    <property type="project" value="InterPro"/>
</dbReference>
<dbReference type="CDD" id="cd04301">
    <property type="entry name" value="NAT_SF"/>
    <property type="match status" value="1"/>
</dbReference>
<dbReference type="InterPro" id="IPR016181">
    <property type="entry name" value="Acyl_CoA_acyltransferase"/>
</dbReference>
<organism evidence="7 8">
    <name type="scientific">Burkholderia gladioli</name>
    <name type="common">Pseudomonas marginata</name>
    <name type="synonym">Phytomonas marginata</name>
    <dbReference type="NCBI Taxonomy" id="28095"/>
    <lineage>
        <taxon>Bacteria</taxon>
        <taxon>Pseudomonadati</taxon>
        <taxon>Pseudomonadota</taxon>
        <taxon>Betaproteobacteria</taxon>
        <taxon>Burkholderiales</taxon>
        <taxon>Burkholderiaceae</taxon>
        <taxon>Burkholderia</taxon>
    </lineage>
</organism>
<dbReference type="PANTHER" id="PTHR43046:SF12">
    <property type="entry name" value="GDP-MANNOSE MANNOSYL HYDROLASE"/>
    <property type="match status" value="1"/>
</dbReference>
<protein>
    <submittedName>
        <fullName evidence="7">Acetyltransferase family protein</fullName>
    </submittedName>
</protein>
<comment type="similarity">
    <text evidence="4">Belongs to the Nudix hydrolase family.</text>
</comment>
<dbReference type="GO" id="GO:0016787">
    <property type="term" value="F:hydrolase activity"/>
    <property type="evidence" value="ECO:0007669"/>
    <property type="project" value="UniProtKB-KW"/>
</dbReference>
<dbReference type="SUPFAM" id="SSF55811">
    <property type="entry name" value="Nudix"/>
    <property type="match status" value="1"/>
</dbReference>